<evidence type="ECO:0000256" key="1">
    <source>
        <dbReference type="SAM" id="SignalP"/>
    </source>
</evidence>
<evidence type="ECO:0000313" key="2">
    <source>
        <dbReference type="EMBL" id="CAE0692130.1"/>
    </source>
</evidence>
<feature type="signal peptide" evidence="1">
    <location>
        <begin position="1"/>
        <end position="15"/>
    </location>
</feature>
<dbReference type="Proteomes" id="UP000789595">
    <property type="component" value="Unassembled WGS sequence"/>
</dbReference>
<evidence type="ECO:0000313" key="3">
    <source>
        <dbReference type="EMBL" id="CAH0374908.1"/>
    </source>
</evidence>
<dbReference type="AlphaFoldDB" id="A0A7S3ZSC6"/>
<reference evidence="3" key="2">
    <citation type="submission" date="2021-11" db="EMBL/GenBank/DDBJ databases">
        <authorList>
            <consortium name="Genoscope - CEA"/>
            <person name="William W."/>
        </authorList>
    </citation>
    <scope>NUCLEOTIDE SEQUENCE</scope>
</reference>
<dbReference type="OrthoDB" id="413746at2759"/>
<keyword evidence="4" id="KW-1185">Reference proteome</keyword>
<accession>A0A7S3ZSC6</accession>
<evidence type="ECO:0000313" key="4">
    <source>
        <dbReference type="Proteomes" id="UP000789595"/>
    </source>
</evidence>
<feature type="chain" id="PRO_5035593897" evidence="1">
    <location>
        <begin position="16"/>
        <end position="544"/>
    </location>
</feature>
<proteinExistence type="predicted"/>
<sequence length="544" mass="60527">MRAWLLAALLQHAAAEPVRVVGILKDAAAPDAAQHLYAFLRSASYGMVHVGRRARAEIDAVIKLDAPAPPELTRVAALFPWCALTQDASKAGRGAVASMRGVVAPVRGVVFQGSLLDAFERSASGPPCETVEGPCVSLYAHGAAKHISTRHTCDALCQDAFGDVIQGNTLVPVVFDAKRLTESGCTKASKIYTRYQLRKNDNRARNTSPKTKKKWTALGLGRERWSSRETMAKQMVSRRPKLFQSKQKCGATRDVIFSVYNYDDASTLYAFMRSLREAGSTADAVVFTHRAHAALLAVGRRYGARILEYFASLTGNTKVEEIMQRPHMRELKRTFPGPLIKNYKFTFMYCYLLEFGSRYDRAMFADVRDLYFQRDPFAYSACSGLTASTETASLTIEDRKHIHADHYPRHCPTGWEQFRDVPPINSGAFLADVSTMLEIVRKSDAVVEACGAGYDQGTFTELIYLNRLDHAVSLSTTEFGSTFGMICNSLDVAYDTFGEVRDESGMVYPVVHQFDRFGELQRDLNRRMPLDPQLLVANKTTCAR</sequence>
<protein>
    <submittedName>
        <fullName evidence="2">Uncharacterized protein</fullName>
    </submittedName>
</protein>
<gene>
    <name evidence="2" type="ORF">PCAL00307_LOCUS7566</name>
    <name evidence="3" type="ORF">PECAL_4P22210</name>
</gene>
<name>A0A7S3ZSC6_9STRA</name>
<dbReference type="EMBL" id="CAKKNE010000004">
    <property type="protein sequence ID" value="CAH0374908.1"/>
    <property type="molecule type" value="Genomic_DNA"/>
</dbReference>
<organism evidence="2">
    <name type="scientific">Pelagomonas calceolata</name>
    <dbReference type="NCBI Taxonomy" id="35677"/>
    <lineage>
        <taxon>Eukaryota</taxon>
        <taxon>Sar</taxon>
        <taxon>Stramenopiles</taxon>
        <taxon>Ochrophyta</taxon>
        <taxon>Pelagophyceae</taxon>
        <taxon>Pelagomonadales</taxon>
        <taxon>Pelagomonadaceae</taxon>
        <taxon>Pelagomonas</taxon>
    </lineage>
</organism>
<reference evidence="2" key="1">
    <citation type="submission" date="2021-01" db="EMBL/GenBank/DDBJ databases">
        <authorList>
            <person name="Corre E."/>
            <person name="Pelletier E."/>
            <person name="Niang G."/>
            <person name="Scheremetjew M."/>
            <person name="Finn R."/>
            <person name="Kale V."/>
            <person name="Holt S."/>
            <person name="Cochrane G."/>
            <person name="Meng A."/>
            <person name="Brown T."/>
            <person name="Cohen L."/>
        </authorList>
    </citation>
    <scope>NUCLEOTIDE SEQUENCE</scope>
    <source>
        <strain evidence="2">CCMP1756</strain>
    </source>
</reference>
<dbReference type="EMBL" id="HBIW01008898">
    <property type="protein sequence ID" value="CAE0692130.1"/>
    <property type="molecule type" value="Transcribed_RNA"/>
</dbReference>
<keyword evidence="1" id="KW-0732">Signal</keyword>